<keyword evidence="6" id="KW-1185">Reference proteome</keyword>
<dbReference type="Pfam" id="PF02522">
    <property type="entry name" value="Antibiotic_NAT"/>
    <property type="match status" value="1"/>
</dbReference>
<dbReference type="Proteomes" id="UP000199387">
    <property type="component" value="Unassembled WGS sequence"/>
</dbReference>
<comment type="catalytic activity">
    <reaction evidence="4">
        <text>a 2-deoxystreptamine antibiotic + acetyl-CoA = an N(3)-acetyl-2-deoxystreptamine antibiotic + CoA + H(+)</text>
        <dbReference type="Rhea" id="RHEA:12665"/>
        <dbReference type="ChEBI" id="CHEBI:15378"/>
        <dbReference type="ChEBI" id="CHEBI:57287"/>
        <dbReference type="ChEBI" id="CHEBI:57288"/>
        <dbReference type="ChEBI" id="CHEBI:57921"/>
        <dbReference type="ChEBI" id="CHEBI:77452"/>
        <dbReference type="EC" id="2.3.1.81"/>
    </reaction>
</comment>
<keyword evidence="3 4" id="KW-0012">Acyltransferase</keyword>
<dbReference type="GO" id="GO:0046677">
    <property type="term" value="P:response to antibiotic"/>
    <property type="evidence" value="ECO:0007669"/>
    <property type="project" value="UniProtKB-KW"/>
</dbReference>
<evidence type="ECO:0000256" key="2">
    <source>
        <dbReference type="ARBA" id="ARBA00022679"/>
    </source>
</evidence>
<dbReference type="STRING" id="1236220.SAMN04488112_11530"/>
<accession>A0A1G6P1N1</accession>
<dbReference type="GO" id="GO:0046353">
    <property type="term" value="F:aminoglycoside 3-N-acetyltransferase activity"/>
    <property type="evidence" value="ECO:0007669"/>
    <property type="project" value="UniProtKB-EC"/>
</dbReference>
<protein>
    <recommendedName>
        <fullName evidence="4">Aminoglycoside N(3)-acetyltransferase</fullName>
        <ecNumber evidence="4">2.3.1.-</ecNumber>
    </recommendedName>
</protein>
<keyword evidence="4" id="KW-0046">Antibiotic resistance</keyword>
<dbReference type="AlphaFoldDB" id="A0A1G6P1N1"/>
<gene>
    <name evidence="5" type="ORF">SAMN04488112_11530</name>
</gene>
<dbReference type="SUPFAM" id="SSF110710">
    <property type="entry name" value="TTHA0583/YokD-like"/>
    <property type="match status" value="1"/>
</dbReference>
<dbReference type="EC" id="2.3.1.-" evidence="4"/>
<reference evidence="5 6" key="1">
    <citation type="submission" date="2016-10" db="EMBL/GenBank/DDBJ databases">
        <authorList>
            <person name="de Groot N.N."/>
        </authorList>
    </citation>
    <scope>NUCLEOTIDE SEQUENCE [LARGE SCALE GENOMIC DNA]</scope>
    <source>
        <strain evidence="5 6">DSM 45514</strain>
    </source>
</reference>
<dbReference type="PANTHER" id="PTHR11104">
    <property type="entry name" value="AMINOGLYCOSIDE N3-ACETYLTRANSFERASE"/>
    <property type="match status" value="1"/>
</dbReference>
<evidence type="ECO:0000256" key="4">
    <source>
        <dbReference type="RuleBase" id="RU365031"/>
    </source>
</evidence>
<name>A0A1G6P1N1_9BACL</name>
<evidence type="ECO:0000256" key="1">
    <source>
        <dbReference type="ARBA" id="ARBA00006383"/>
    </source>
</evidence>
<dbReference type="InterPro" id="IPR003679">
    <property type="entry name" value="Amioglycoside_AcTrfase"/>
</dbReference>
<proteinExistence type="inferred from homology"/>
<comment type="similarity">
    <text evidence="1 4">Belongs to the antibiotic N-acetyltransferase family.</text>
</comment>
<organism evidence="5 6">
    <name type="scientific">Melghirimyces thermohalophilus</name>
    <dbReference type="NCBI Taxonomy" id="1236220"/>
    <lineage>
        <taxon>Bacteria</taxon>
        <taxon>Bacillati</taxon>
        <taxon>Bacillota</taxon>
        <taxon>Bacilli</taxon>
        <taxon>Bacillales</taxon>
        <taxon>Thermoactinomycetaceae</taxon>
        <taxon>Melghirimyces</taxon>
    </lineage>
</organism>
<dbReference type="EMBL" id="FMZA01000015">
    <property type="protein sequence ID" value="SDC74092.1"/>
    <property type="molecule type" value="Genomic_DNA"/>
</dbReference>
<evidence type="ECO:0000313" key="5">
    <source>
        <dbReference type="EMBL" id="SDC74092.1"/>
    </source>
</evidence>
<evidence type="ECO:0000256" key="3">
    <source>
        <dbReference type="ARBA" id="ARBA00023315"/>
    </source>
</evidence>
<dbReference type="InterPro" id="IPR028345">
    <property type="entry name" value="Antibiotic_NAT-like"/>
</dbReference>
<evidence type="ECO:0000313" key="6">
    <source>
        <dbReference type="Proteomes" id="UP000199387"/>
    </source>
</evidence>
<dbReference type="OrthoDB" id="7330654at2"/>
<keyword evidence="2 4" id="KW-0808">Transferase</keyword>
<dbReference type="RefSeq" id="WP_091571177.1">
    <property type="nucleotide sequence ID" value="NZ_FMZA01000015.1"/>
</dbReference>
<sequence>MTEEDVIQRTYRPYTREQLAEELSNLGIRVGDTIMVHTSLSSLGYVVGGANTVVEALMEALTPEGTLVMPTQSPYWSDPVHWDHPPVPTTWWSLLREGMPAYDTRTTPTAGMGQVPERFRTYPGVIRSDHPKNSFAAWGKEAKPIIQDHPLCNSLGEESPLARLYDKDAQVLFIGTGYATNTCFHLAEYRVPGGVEIEEGAAVNEAGKRVWKTYRDIDHETEWFEAIGIAFEQQQNVRMGRVGQAECRLFSLREAVDFATEWLTQKRS</sequence>
<dbReference type="PANTHER" id="PTHR11104:SF0">
    <property type="entry name" value="SPBETA PROPHAGE-DERIVED AMINOGLYCOSIDE N(3')-ACETYLTRANSFERASE-LIKE PROTEIN YOKD"/>
    <property type="match status" value="1"/>
</dbReference>